<dbReference type="Proteomes" id="UP001385951">
    <property type="component" value="Unassembled WGS sequence"/>
</dbReference>
<feature type="compositionally biased region" description="Polar residues" evidence="1">
    <location>
        <begin position="1"/>
        <end position="21"/>
    </location>
</feature>
<evidence type="ECO:0000313" key="2">
    <source>
        <dbReference type="EMBL" id="KAK7692973.1"/>
    </source>
</evidence>
<gene>
    <name evidence="2" type="ORF">QCA50_004614</name>
</gene>
<dbReference type="EMBL" id="JASBNA010000004">
    <property type="protein sequence ID" value="KAK7692973.1"/>
    <property type="molecule type" value="Genomic_DNA"/>
</dbReference>
<protein>
    <submittedName>
        <fullName evidence="2">Uncharacterized protein</fullName>
    </submittedName>
</protein>
<accession>A0AAW0GRZ9</accession>
<comment type="caution">
    <text evidence="2">The sequence shown here is derived from an EMBL/GenBank/DDBJ whole genome shotgun (WGS) entry which is preliminary data.</text>
</comment>
<feature type="compositionally biased region" description="Gly residues" evidence="1">
    <location>
        <begin position="130"/>
        <end position="141"/>
    </location>
</feature>
<sequence length="191" mass="19368">MSDLNSSSGGTRPSATNTRSVTGLLGSRRTGPLASSPIPPSLQAKMAAMANRGAQQANANANAADITAAMNNVSLAERALPSSTSVQPSPIHLVAQGPNFASPPGGLAARRLKANAPKLNVNDISDVFPSGGGPSGAGLGAGRPSLGQLPRRSPQATLGTPFSNFRKIVDPSGALNFSGKACHSCRRCRFL</sequence>
<proteinExistence type="predicted"/>
<keyword evidence="3" id="KW-1185">Reference proteome</keyword>
<reference evidence="2 3" key="1">
    <citation type="submission" date="2022-09" db="EMBL/GenBank/DDBJ databases">
        <authorList>
            <person name="Palmer J.M."/>
        </authorList>
    </citation>
    <scope>NUCLEOTIDE SEQUENCE [LARGE SCALE GENOMIC DNA]</scope>
    <source>
        <strain evidence="2 3">DSM 7382</strain>
    </source>
</reference>
<feature type="region of interest" description="Disordered" evidence="1">
    <location>
        <begin position="130"/>
        <end position="159"/>
    </location>
</feature>
<name>A0AAW0GRZ9_9APHY</name>
<feature type="region of interest" description="Disordered" evidence="1">
    <location>
        <begin position="1"/>
        <end position="40"/>
    </location>
</feature>
<dbReference type="AlphaFoldDB" id="A0AAW0GRZ9"/>
<evidence type="ECO:0000256" key="1">
    <source>
        <dbReference type="SAM" id="MobiDB-lite"/>
    </source>
</evidence>
<evidence type="ECO:0000313" key="3">
    <source>
        <dbReference type="Proteomes" id="UP001385951"/>
    </source>
</evidence>
<organism evidence="2 3">
    <name type="scientific">Cerrena zonata</name>
    <dbReference type="NCBI Taxonomy" id="2478898"/>
    <lineage>
        <taxon>Eukaryota</taxon>
        <taxon>Fungi</taxon>
        <taxon>Dikarya</taxon>
        <taxon>Basidiomycota</taxon>
        <taxon>Agaricomycotina</taxon>
        <taxon>Agaricomycetes</taxon>
        <taxon>Polyporales</taxon>
        <taxon>Cerrenaceae</taxon>
        <taxon>Cerrena</taxon>
    </lineage>
</organism>